<keyword evidence="2" id="KW-0812">Transmembrane</keyword>
<dbReference type="AlphaFoldDB" id="A0A919V4Z3"/>
<comment type="caution">
    <text evidence="4">The sequence shown here is derived from an EMBL/GenBank/DDBJ whole genome shotgun (WGS) entry which is preliminary data.</text>
</comment>
<sequence>MSDTHSPFNVPVPRDDSAGGGDPAPSPPAQENPVPGQGDGWPELPGHRPVTPTWQDEPTWQGEPARHGDDGRHGQGPRQPGEAWHSDETHSDQTWQANRSWPGQSPAGPAGEAHVTWQGDVRGRGETSHQAGGGHSSWPGADHRPGQTSSPSGGSWPGAVPPQTAGETRGSWPKPTPPQTAGETYGSWPGATGETHSSWPGADRPSAASPHAGPQPQAGHDSRFSGSEYGSQPAADGYGTQPGRTPGGQGSGGQGSGTGSLLSDDEDAGEVTAWGYPAYNPAYDPSAPTSTPQSPSAAPYGSTPGVPAQGTSTSGGFPRGGSTPGAGDSPHNASPYSASSHSASSHSASPQSAATPGGFPSGAYSLPADTHAAGTTGTTGTGGADILGDPVSTTGGTYWAKTPGHADDVLSSPPASPYDRPYTRPADYRPATWEQELPPSTGGSYWDKVPQQHDGTSPAHASGAHPPYPGPGDQAAENDPPSLPRPRPTDYHATNPHGADLYSTGPQQTNPHAAGRATATAQTRTDLPRPDRTHSADFDEAARAGIPPRGGAVLAAVTDTRTRTRTATAAPAPARAPRKREPYLDNVKFILIALVVAGHALVPTLDAHSGKSAYIFIFAFHMPLFVMISGYLSRNFWNSNAKTNKLVDTFLIPYVIVEVGYALLRFATGQKWSLTIMDPAWLNWYLLALLLWRLSTPVWKRMRHPFLVSVVIYMLAGFSAISGDFSMDRFFGLLPFFVLGLMLQPKHFELLNRGWVKILAGVTLVGGAGVAILVAPHMSVKPMYFKYGFEDLGLTWLLGMGLRAAMLIASMALSFAVLALSPRGETWYTDLGTRTLYAYLLHGVPVMIGKETGLLDLPWLHGPLGVVAITTCSLLLTIILCLPQTRTLFKWLLEPRLVWLYRRPSR</sequence>
<feature type="region of interest" description="Disordered" evidence="1">
    <location>
        <begin position="1"/>
        <end position="552"/>
    </location>
</feature>
<dbReference type="EMBL" id="BOOW01000007">
    <property type="protein sequence ID" value="GII91008.1"/>
    <property type="molecule type" value="Genomic_DNA"/>
</dbReference>
<dbReference type="RefSeq" id="WP_204021914.1">
    <property type="nucleotide sequence ID" value="NZ_BOOW01000007.1"/>
</dbReference>
<proteinExistence type="predicted"/>
<protein>
    <recommendedName>
        <fullName evidence="3">Acyltransferase 3 domain-containing protein</fullName>
    </recommendedName>
</protein>
<evidence type="ECO:0000256" key="1">
    <source>
        <dbReference type="SAM" id="MobiDB-lite"/>
    </source>
</evidence>
<feature type="compositionally biased region" description="Low complexity" evidence="1">
    <location>
        <begin position="285"/>
        <end position="299"/>
    </location>
</feature>
<keyword evidence="5" id="KW-1185">Reference proteome</keyword>
<feature type="transmembrane region" description="Helical" evidence="2">
    <location>
        <begin position="704"/>
        <end position="721"/>
    </location>
</feature>
<dbReference type="InterPro" id="IPR052734">
    <property type="entry name" value="Nod_factor_acetyltransferase"/>
</dbReference>
<feature type="compositionally biased region" description="Gly residues" evidence="1">
    <location>
        <begin position="245"/>
        <end position="258"/>
    </location>
</feature>
<dbReference type="Pfam" id="PF01757">
    <property type="entry name" value="Acyl_transf_3"/>
    <property type="match status" value="1"/>
</dbReference>
<evidence type="ECO:0000259" key="3">
    <source>
        <dbReference type="Pfam" id="PF01757"/>
    </source>
</evidence>
<feature type="domain" description="Acyltransferase 3" evidence="3">
    <location>
        <begin position="582"/>
        <end position="877"/>
    </location>
</feature>
<feature type="transmembrane region" description="Helical" evidence="2">
    <location>
        <begin position="796"/>
        <end position="819"/>
    </location>
</feature>
<feature type="region of interest" description="Disordered" evidence="1">
    <location>
        <begin position="558"/>
        <end position="577"/>
    </location>
</feature>
<gene>
    <name evidence="4" type="ORF">Ssi02_12390</name>
</gene>
<feature type="compositionally biased region" description="Low complexity" evidence="1">
    <location>
        <begin position="329"/>
        <end position="354"/>
    </location>
</feature>
<feature type="transmembrane region" description="Helical" evidence="2">
    <location>
        <begin position="860"/>
        <end position="882"/>
    </location>
</feature>
<feature type="compositionally biased region" description="Low complexity" evidence="1">
    <location>
        <begin position="558"/>
        <end position="575"/>
    </location>
</feature>
<feature type="transmembrane region" description="Helical" evidence="2">
    <location>
        <begin position="646"/>
        <end position="666"/>
    </location>
</feature>
<keyword evidence="2" id="KW-0472">Membrane</keyword>
<dbReference type="GO" id="GO:0016747">
    <property type="term" value="F:acyltransferase activity, transferring groups other than amino-acyl groups"/>
    <property type="evidence" value="ECO:0007669"/>
    <property type="project" value="InterPro"/>
</dbReference>
<evidence type="ECO:0000313" key="5">
    <source>
        <dbReference type="Proteomes" id="UP000606172"/>
    </source>
</evidence>
<feature type="transmembrane region" description="Helical" evidence="2">
    <location>
        <begin position="831"/>
        <end position="848"/>
    </location>
</feature>
<dbReference type="InterPro" id="IPR002656">
    <property type="entry name" value="Acyl_transf_3_dom"/>
</dbReference>
<feature type="compositionally biased region" description="Low complexity" evidence="1">
    <location>
        <begin position="543"/>
        <end position="552"/>
    </location>
</feature>
<dbReference type="PANTHER" id="PTHR37312">
    <property type="entry name" value="MEMBRANE-BOUND ACYLTRANSFERASE YKRP-RELATED"/>
    <property type="match status" value="1"/>
</dbReference>
<feature type="compositionally biased region" description="Basic and acidic residues" evidence="1">
    <location>
        <begin position="64"/>
        <end position="73"/>
    </location>
</feature>
<name>A0A919V4Z3_9ACTN</name>
<feature type="transmembrane region" description="Helical" evidence="2">
    <location>
        <begin position="755"/>
        <end position="776"/>
    </location>
</feature>
<dbReference type="PANTHER" id="PTHR37312:SF1">
    <property type="entry name" value="MEMBRANE-BOUND ACYLTRANSFERASE YKRP-RELATED"/>
    <property type="match status" value="1"/>
</dbReference>
<feature type="transmembrane region" description="Helical" evidence="2">
    <location>
        <begin position="614"/>
        <end position="634"/>
    </location>
</feature>
<feature type="transmembrane region" description="Helical" evidence="2">
    <location>
        <begin position="672"/>
        <end position="692"/>
    </location>
</feature>
<organism evidence="4 5">
    <name type="scientific">Sinosporangium siamense</name>
    <dbReference type="NCBI Taxonomy" id="1367973"/>
    <lineage>
        <taxon>Bacteria</taxon>
        <taxon>Bacillati</taxon>
        <taxon>Actinomycetota</taxon>
        <taxon>Actinomycetes</taxon>
        <taxon>Streptosporangiales</taxon>
        <taxon>Streptosporangiaceae</taxon>
        <taxon>Sinosporangium</taxon>
    </lineage>
</organism>
<dbReference type="Proteomes" id="UP000606172">
    <property type="component" value="Unassembled WGS sequence"/>
</dbReference>
<evidence type="ECO:0000313" key="4">
    <source>
        <dbReference type="EMBL" id="GII91008.1"/>
    </source>
</evidence>
<feature type="transmembrane region" description="Helical" evidence="2">
    <location>
        <begin position="727"/>
        <end position="743"/>
    </location>
</feature>
<evidence type="ECO:0000256" key="2">
    <source>
        <dbReference type="SAM" id="Phobius"/>
    </source>
</evidence>
<feature type="compositionally biased region" description="Basic and acidic residues" evidence="1">
    <location>
        <begin position="526"/>
        <end position="542"/>
    </location>
</feature>
<feature type="compositionally biased region" description="Polar residues" evidence="1">
    <location>
        <begin position="92"/>
        <end position="103"/>
    </location>
</feature>
<keyword evidence="2" id="KW-1133">Transmembrane helix</keyword>
<reference evidence="4" key="1">
    <citation type="submission" date="2021-01" db="EMBL/GenBank/DDBJ databases">
        <title>Whole genome shotgun sequence of Sinosporangium siamense NBRC 109515.</title>
        <authorList>
            <person name="Komaki H."/>
            <person name="Tamura T."/>
        </authorList>
    </citation>
    <scope>NUCLEOTIDE SEQUENCE</scope>
    <source>
        <strain evidence="4">NBRC 109515</strain>
    </source>
</reference>
<accession>A0A919V4Z3</accession>
<feature type="compositionally biased region" description="Low complexity" evidence="1">
    <location>
        <begin position="513"/>
        <end position="525"/>
    </location>
</feature>